<evidence type="ECO:0000256" key="2">
    <source>
        <dbReference type="SAM" id="MobiDB-lite"/>
    </source>
</evidence>
<dbReference type="PROSITE" id="PS50006">
    <property type="entry name" value="FHA_DOMAIN"/>
    <property type="match status" value="1"/>
</dbReference>
<proteinExistence type="predicted"/>
<evidence type="ECO:0000313" key="4">
    <source>
        <dbReference type="EMBL" id="KAF6038934.1"/>
    </source>
</evidence>
<keyword evidence="5" id="KW-1185">Reference proteome</keyword>
<dbReference type="OrthoDB" id="687730at2759"/>
<feature type="domain" description="FHA" evidence="3">
    <location>
        <begin position="19"/>
        <end position="69"/>
    </location>
</feature>
<dbReference type="EMBL" id="VXIV02000327">
    <property type="protein sequence ID" value="KAF6038934.1"/>
    <property type="molecule type" value="Genomic_DNA"/>
</dbReference>
<gene>
    <name evidence="4" type="ORF">EB796_002768</name>
</gene>
<feature type="coiled-coil region" evidence="1">
    <location>
        <begin position="203"/>
        <end position="365"/>
    </location>
</feature>
<dbReference type="SMART" id="SM00240">
    <property type="entry name" value="FHA"/>
    <property type="match status" value="1"/>
</dbReference>
<accession>A0A7J7KLG1</accession>
<feature type="coiled-coil region" evidence="1">
    <location>
        <begin position="653"/>
        <end position="680"/>
    </location>
</feature>
<evidence type="ECO:0000259" key="3">
    <source>
        <dbReference type="PROSITE" id="PS50006"/>
    </source>
</evidence>
<organism evidence="4 5">
    <name type="scientific">Bugula neritina</name>
    <name type="common">Brown bryozoan</name>
    <name type="synonym">Sertularia neritina</name>
    <dbReference type="NCBI Taxonomy" id="10212"/>
    <lineage>
        <taxon>Eukaryota</taxon>
        <taxon>Metazoa</taxon>
        <taxon>Spiralia</taxon>
        <taxon>Lophotrochozoa</taxon>
        <taxon>Bryozoa</taxon>
        <taxon>Gymnolaemata</taxon>
        <taxon>Cheilostomatida</taxon>
        <taxon>Flustrina</taxon>
        <taxon>Buguloidea</taxon>
        <taxon>Bugulidae</taxon>
        <taxon>Bugula</taxon>
    </lineage>
</organism>
<evidence type="ECO:0000256" key="1">
    <source>
        <dbReference type="SAM" id="Coils"/>
    </source>
</evidence>
<reference evidence="4" key="1">
    <citation type="submission" date="2020-06" db="EMBL/GenBank/DDBJ databases">
        <title>Draft genome of Bugula neritina, a colonial animal packing powerful symbionts and potential medicines.</title>
        <authorList>
            <person name="Rayko M."/>
        </authorList>
    </citation>
    <scope>NUCLEOTIDE SEQUENCE [LARGE SCALE GENOMIC DNA]</scope>
    <source>
        <strain evidence="4">Kwan_BN1</strain>
    </source>
</reference>
<dbReference type="Gene3D" id="2.60.200.20">
    <property type="match status" value="1"/>
</dbReference>
<dbReference type="Proteomes" id="UP000593567">
    <property type="component" value="Unassembled WGS sequence"/>
</dbReference>
<keyword evidence="1" id="KW-0175">Coiled coil</keyword>
<dbReference type="PANTHER" id="PTHR18853:SF10">
    <property type="entry name" value="FHA DOMAIN-CONTAINING PROTEIN"/>
    <property type="match status" value="1"/>
</dbReference>
<dbReference type="Pfam" id="PF00498">
    <property type="entry name" value="FHA"/>
    <property type="match status" value="1"/>
</dbReference>
<dbReference type="CDD" id="cd22700">
    <property type="entry name" value="FHA_FHAD1"/>
    <property type="match status" value="1"/>
</dbReference>
<dbReference type="InterPro" id="IPR000253">
    <property type="entry name" value="FHA_dom"/>
</dbReference>
<dbReference type="InterPro" id="IPR052642">
    <property type="entry name" value="CC-FHA_domain"/>
</dbReference>
<feature type="compositionally biased region" description="Polar residues" evidence="2">
    <location>
        <begin position="130"/>
        <end position="145"/>
    </location>
</feature>
<dbReference type="SUPFAM" id="SSF49879">
    <property type="entry name" value="SMAD/FHA domain"/>
    <property type="match status" value="1"/>
</dbReference>
<dbReference type="InterPro" id="IPR008984">
    <property type="entry name" value="SMAD_FHA_dom_sf"/>
</dbReference>
<feature type="coiled-coil region" evidence="1">
    <location>
        <begin position="393"/>
        <end position="441"/>
    </location>
</feature>
<feature type="region of interest" description="Disordered" evidence="2">
    <location>
        <begin position="176"/>
        <end position="197"/>
    </location>
</feature>
<evidence type="ECO:0000313" key="5">
    <source>
        <dbReference type="Proteomes" id="UP000593567"/>
    </source>
</evidence>
<name>A0A7J7KLG1_BUGNE</name>
<dbReference type="Gene3D" id="1.10.287.1490">
    <property type="match status" value="1"/>
</dbReference>
<protein>
    <recommendedName>
        <fullName evidence="3">FHA domain-containing protein</fullName>
    </recommendedName>
</protein>
<sequence length="698" mass="79003">MRGFLRSTDTLLSLAPKITTVGRENCDITIQSPSVDLQHALVEFCEEENCYVLQDLNSAQGTYINETRIQNAAVRLAPFDQIRFGYGGSVYQFELDDPSIQQRGWQANSSITRNPYQPPPQEQGLPHLPLNTQPASLPSWTSSAPTALPQHATVSLRSRPLSAGARRHQTDIPTAIRGSWVTGSPAAGDRPADSPTTDILTLQKEKDQKIARLNDELMRLQAIQKDYERKNLKIEQLNSELTQLKQQMAAQQQNSDTNKMVDKLEKELHSKKTEIAVLKDKVNKLERSRKNLISEDTVTVQEFNDKLQELHSVRAELERVRKDKNIISGLVNQTQRDMSSKDTSISRLTREIEQLKKDVRNRDVQIATLTSKMSRVKQSAQDSSEETARDKELVGLRLQFKNAENKIQELTDGMKTMKAEMDRKEARLAESSAEQMKLQSEVQHCKAEFLDAQRAERAIRVDLEQVNKKAERFRNRVVQVAFSTPGVKYPDDEMPDDQLMDALKKLIDERTTNQKQITEMKEQIKQQGVQEKKGEKALKALKQHLSESHGRLQASGLLSGPLKQELSLLQALSFLGASDTIQIIKQVLVDNLQAQLNWQQDIEDALEKCGINVALSTDAPSKHISGLFSKWEKAIKDKDSVESTIRTIEANHKAELATQAANLKQEMTEKISEAREQARREGIDSQFHRYLSCNMKLV</sequence>
<comment type="caution">
    <text evidence="4">The sequence shown here is derived from an EMBL/GenBank/DDBJ whole genome shotgun (WGS) entry which is preliminary data.</text>
</comment>
<dbReference type="AlphaFoldDB" id="A0A7J7KLG1"/>
<dbReference type="PANTHER" id="PTHR18853">
    <property type="entry name" value="FORKHEAD-ASSOCIATED DOMAIN-CONTAINING PROTEIN 1-RELATED"/>
    <property type="match status" value="1"/>
</dbReference>
<feature type="region of interest" description="Disordered" evidence="2">
    <location>
        <begin position="110"/>
        <end position="152"/>
    </location>
</feature>